<evidence type="ECO:0000256" key="4">
    <source>
        <dbReference type="ARBA" id="ARBA00022960"/>
    </source>
</evidence>
<dbReference type="EMBL" id="CP031417">
    <property type="protein sequence ID" value="AXK83210.1"/>
    <property type="molecule type" value="Genomic_DNA"/>
</dbReference>
<feature type="domain" description="SPOR" evidence="12">
    <location>
        <begin position="317"/>
        <end position="389"/>
    </location>
</feature>
<keyword evidence="5" id="KW-0573">Peptidoglycan synthesis</keyword>
<evidence type="ECO:0000256" key="8">
    <source>
        <dbReference type="PIRSR" id="PIRSR618044-2"/>
    </source>
</evidence>
<feature type="active site" description="Proton acceptor" evidence="7">
    <location>
        <position position="61"/>
    </location>
</feature>
<evidence type="ECO:0000313" key="13">
    <source>
        <dbReference type="EMBL" id="AXK83210.1"/>
    </source>
</evidence>
<proteinExistence type="inferred from homology"/>
<evidence type="ECO:0000256" key="5">
    <source>
        <dbReference type="ARBA" id="ARBA00022984"/>
    </source>
</evidence>
<dbReference type="Proteomes" id="UP000254889">
    <property type="component" value="Chromosome"/>
</dbReference>
<gene>
    <name evidence="13" type="ORF">DW352_23435</name>
</gene>
<evidence type="ECO:0000259" key="11">
    <source>
        <dbReference type="Pfam" id="PF00768"/>
    </source>
</evidence>
<feature type="domain" description="Peptidase S11 D-alanyl-D-alanine carboxypeptidase A N-terminal" evidence="11">
    <location>
        <begin position="26"/>
        <end position="250"/>
    </location>
</feature>
<name>A0A346A213_9HYPH</name>
<accession>A0A346A213</accession>
<feature type="binding site" evidence="8">
    <location>
        <position position="220"/>
    </location>
    <ligand>
        <name>substrate</name>
    </ligand>
</feature>
<feature type="active site" description="Acyl-ester intermediate" evidence="7">
    <location>
        <position position="58"/>
    </location>
</feature>
<dbReference type="InterPro" id="IPR018044">
    <property type="entry name" value="Peptidase_S11"/>
</dbReference>
<dbReference type="OrthoDB" id="5291989at2"/>
<sequence>MLLEERIARGASALLIVVAAVACASPAFAAEPAAYVLDATTGRALYAQHGESRRYPASLTKMMTLYLLFGDLERKRVSLDTQFRVSKHAAAQAPVKLWLKPGDTISASDAIRALVTISANDVAATIAENLAGSEVAFARRMTRTARQLGMRHTQFRNASGLPAKGQVTTAHDMALLGAALQARFPAYYRYFKTTRFAYRGRVYRGHNHLLSRFKHVDGIKTGFTRASGFNIVTSFRRHGRKMIVVVMGGPTYRARDARAAGLIKRYAGRLRRDKGYFASLMTGVRRADAHPAKPKPQTVQVAAAGAFSVRVADVVSIRVGALPTRDAAEALIAATKPVVSRLLDGAEAQTKRVERDGKTYFRAAYAGFDDVDAANKACALLKRHDFSCYAAVRPAAATAAN</sequence>
<reference evidence="13 14" key="1">
    <citation type="submission" date="2018-07" db="EMBL/GenBank/DDBJ databases">
        <authorList>
            <person name="Quirk P.G."/>
            <person name="Krulwich T.A."/>
        </authorList>
    </citation>
    <scope>NUCLEOTIDE SEQUENCE [LARGE SCALE GENOMIC DNA]</scope>
    <source>
        <strain evidence="13 14">CC-BB4</strain>
    </source>
</reference>
<keyword evidence="3" id="KW-0378">Hydrolase</keyword>
<dbReference type="KEGG" id="ptaw:DW352_23435"/>
<dbReference type="RefSeq" id="WP_115693589.1">
    <property type="nucleotide sequence ID" value="NZ_CP031417.1"/>
</dbReference>
<dbReference type="SUPFAM" id="SSF56601">
    <property type="entry name" value="beta-lactamase/transpeptidase-like"/>
    <property type="match status" value="1"/>
</dbReference>
<feature type="chain" id="PRO_5016683404" evidence="10">
    <location>
        <begin position="30"/>
        <end position="401"/>
    </location>
</feature>
<dbReference type="InterPro" id="IPR012338">
    <property type="entry name" value="Beta-lactam/transpept-like"/>
</dbReference>
<dbReference type="PANTHER" id="PTHR21581:SF6">
    <property type="entry name" value="TRAFFICKING PROTEIN PARTICLE COMPLEX SUBUNIT 12"/>
    <property type="match status" value="1"/>
</dbReference>
<keyword evidence="4" id="KW-0133">Cell shape</keyword>
<dbReference type="PANTHER" id="PTHR21581">
    <property type="entry name" value="D-ALANYL-D-ALANINE CARBOXYPEPTIDASE"/>
    <property type="match status" value="1"/>
</dbReference>
<dbReference type="GO" id="GO:0042834">
    <property type="term" value="F:peptidoglycan binding"/>
    <property type="evidence" value="ECO:0007669"/>
    <property type="project" value="InterPro"/>
</dbReference>
<evidence type="ECO:0000259" key="12">
    <source>
        <dbReference type="Pfam" id="PF05036"/>
    </source>
</evidence>
<dbReference type="PRINTS" id="PR00725">
    <property type="entry name" value="DADACBPTASE1"/>
</dbReference>
<dbReference type="GO" id="GO:0006508">
    <property type="term" value="P:proteolysis"/>
    <property type="evidence" value="ECO:0007669"/>
    <property type="project" value="InterPro"/>
</dbReference>
<dbReference type="Pfam" id="PF05036">
    <property type="entry name" value="SPOR"/>
    <property type="match status" value="1"/>
</dbReference>
<keyword evidence="6" id="KW-0961">Cell wall biogenesis/degradation</keyword>
<keyword evidence="2 10" id="KW-0732">Signal</keyword>
<dbReference type="GO" id="GO:0071555">
    <property type="term" value="P:cell wall organization"/>
    <property type="evidence" value="ECO:0007669"/>
    <property type="project" value="UniProtKB-KW"/>
</dbReference>
<organism evidence="13 14">
    <name type="scientific">Pseudolabrys taiwanensis</name>
    <dbReference type="NCBI Taxonomy" id="331696"/>
    <lineage>
        <taxon>Bacteria</taxon>
        <taxon>Pseudomonadati</taxon>
        <taxon>Pseudomonadota</taxon>
        <taxon>Alphaproteobacteria</taxon>
        <taxon>Hyphomicrobiales</taxon>
        <taxon>Xanthobacteraceae</taxon>
        <taxon>Pseudolabrys</taxon>
    </lineage>
</organism>
<dbReference type="GO" id="GO:0009252">
    <property type="term" value="P:peptidoglycan biosynthetic process"/>
    <property type="evidence" value="ECO:0007669"/>
    <property type="project" value="UniProtKB-KW"/>
</dbReference>
<evidence type="ECO:0000256" key="6">
    <source>
        <dbReference type="ARBA" id="ARBA00023316"/>
    </source>
</evidence>
<keyword evidence="14" id="KW-1185">Reference proteome</keyword>
<evidence type="ECO:0000256" key="2">
    <source>
        <dbReference type="ARBA" id="ARBA00022729"/>
    </source>
</evidence>
<evidence type="ECO:0000256" key="1">
    <source>
        <dbReference type="ARBA" id="ARBA00007164"/>
    </source>
</evidence>
<dbReference type="GO" id="GO:0008360">
    <property type="term" value="P:regulation of cell shape"/>
    <property type="evidence" value="ECO:0007669"/>
    <property type="project" value="UniProtKB-KW"/>
</dbReference>
<keyword evidence="13" id="KW-0645">Protease</keyword>
<evidence type="ECO:0000256" key="7">
    <source>
        <dbReference type="PIRSR" id="PIRSR618044-1"/>
    </source>
</evidence>
<feature type="active site" evidence="7">
    <location>
        <position position="118"/>
    </location>
</feature>
<evidence type="ECO:0000256" key="9">
    <source>
        <dbReference type="RuleBase" id="RU004016"/>
    </source>
</evidence>
<comment type="similarity">
    <text evidence="1 9">Belongs to the peptidase S11 family.</text>
</comment>
<dbReference type="GO" id="GO:0009002">
    <property type="term" value="F:serine-type D-Ala-D-Ala carboxypeptidase activity"/>
    <property type="evidence" value="ECO:0007669"/>
    <property type="project" value="InterPro"/>
</dbReference>
<evidence type="ECO:0000313" key="14">
    <source>
        <dbReference type="Proteomes" id="UP000254889"/>
    </source>
</evidence>
<keyword evidence="13" id="KW-0121">Carboxypeptidase</keyword>
<feature type="signal peptide" evidence="10">
    <location>
        <begin position="1"/>
        <end position="29"/>
    </location>
</feature>
<dbReference type="PROSITE" id="PS51257">
    <property type="entry name" value="PROKAR_LIPOPROTEIN"/>
    <property type="match status" value="1"/>
</dbReference>
<dbReference type="AlphaFoldDB" id="A0A346A213"/>
<evidence type="ECO:0000256" key="10">
    <source>
        <dbReference type="SAM" id="SignalP"/>
    </source>
</evidence>
<dbReference type="Pfam" id="PF00768">
    <property type="entry name" value="Peptidase_S11"/>
    <property type="match status" value="1"/>
</dbReference>
<protein>
    <submittedName>
        <fullName evidence="13">D-alanyl-D-alanine carboxypeptidase</fullName>
    </submittedName>
</protein>
<evidence type="ECO:0000256" key="3">
    <source>
        <dbReference type="ARBA" id="ARBA00022801"/>
    </source>
</evidence>
<dbReference type="Gene3D" id="3.40.710.10">
    <property type="entry name" value="DD-peptidase/beta-lactamase superfamily"/>
    <property type="match status" value="1"/>
</dbReference>
<dbReference type="InterPro" id="IPR007730">
    <property type="entry name" value="SPOR-like_dom"/>
</dbReference>
<dbReference type="InterPro" id="IPR001967">
    <property type="entry name" value="Peptidase_S11_N"/>
</dbReference>